<sequence>MARNRGRVLLAGATGRTGRHVLDALAETPLVVRALTRDADAESDLRARGADEVVVGDLLDADDARRAVLDADAVVSAVGVSAGLETIRGDLVDGAGVVNLVDAATASGAQRFVLTSSIGVGDSKGGLPLSLRAILTASGVLSAKERSENRLRDAPLDHTIVRPGALTDAPATADVVVGEGGDSVRGSVPRADVANVLAHSLFTRETENRTFEVVSRPGLRGRADNVVDIDWTPLPRPEAAGGEGDQERERELAE</sequence>
<dbReference type="Pfam" id="PF13460">
    <property type="entry name" value="NAD_binding_10"/>
    <property type="match status" value="1"/>
</dbReference>
<organism evidence="3 4">
    <name type="scientific">Haloferax massiliensis</name>
    <dbReference type="NCBI Taxonomy" id="1476858"/>
    <lineage>
        <taxon>Archaea</taxon>
        <taxon>Methanobacteriati</taxon>
        <taxon>Methanobacteriota</taxon>
        <taxon>Stenosarchaea group</taxon>
        <taxon>Halobacteria</taxon>
        <taxon>Halobacteriales</taxon>
        <taxon>Haloferacaceae</taxon>
        <taxon>Haloferax</taxon>
    </lineage>
</organism>
<dbReference type="OrthoDB" id="358920at2157"/>
<evidence type="ECO:0000313" key="4">
    <source>
        <dbReference type="Proteomes" id="UP000198902"/>
    </source>
</evidence>
<dbReference type="AlphaFoldDB" id="A0A0D6JWG6"/>
<dbReference type="Proteomes" id="UP000198902">
    <property type="component" value="Unassembled WGS sequence"/>
</dbReference>
<dbReference type="PANTHER" id="PTHR15020">
    <property type="entry name" value="FLAVIN REDUCTASE-RELATED"/>
    <property type="match status" value="1"/>
</dbReference>
<dbReference type="RefSeq" id="WP_089781627.1">
    <property type="nucleotide sequence ID" value="NZ_CABLRR010000006.1"/>
</dbReference>
<dbReference type="CDD" id="cd05243">
    <property type="entry name" value="SDR_a5"/>
    <property type="match status" value="1"/>
</dbReference>
<feature type="compositionally biased region" description="Basic and acidic residues" evidence="1">
    <location>
        <begin position="245"/>
        <end position="254"/>
    </location>
</feature>
<reference evidence="4" key="1">
    <citation type="submission" date="2015-03" db="EMBL/GenBank/DDBJ databases">
        <authorList>
            <person name="Urmite Genomes"/>
        </authorList>
    </citation>
    <scope>NUCLEOTIDE SEQUENCE [LARGE SCALE GENOMIC DNA]</scope>
    <source>
        <strain evidence="4">Arc-Hr</strain>
    </source>
</reference>
<dbReference type="PANTHER" id="PTHR15020:SF50">
    <property type="entry name" value="UPF0659 PROTEIN YMR090W"/>
    <property type="match status" value="1"/>
</dbReference>
<dbReference type="EMBL" id="CSTE01000006">
    <property type="protein sequence ID" value="CQR53790.1"/>
    <property type="molecule type" value="Genomic_DNA"/>
</dbReference>
<feature type="region of interest" description="Disordered" evidence="1">
    <location>
        <begin position="230"/>
        <end position="254"/>
    </location>
</feature>
<gene>
    <name evidence="3" type="primary">yhfK_2</name>
    <name evidence="3" type="ORF">BN996_03798</name>
</gene>
<evidence type="ECO:0000259" key="2">
    <source>
        <dbReference type="Pfam" id="PF13460"/>
    </source>
</evidence>
<accession>A0A0D6JWG6</accession>
<dbReference type="InterPro" id="IPR036291">
    <property type="entry name" value="NAD(P)-bd_dom_sf"/>
</dbReference>
<dbReference type="SUPFAM" id="SSF51735">
    <property type="entry name" value="NAD(P)-binding Rossmann-fold domains"/>
    <property type="match status" value="1"/>
</dbReference>
<keyword evidence="4" id="KW-1185">Reference proteome</keyword>
<dbReference type="InterPro" id="IPR016040">
    <property type="entry name" value="NAD(P)-bd_dom"/>
</dbReference>
<feature type="domain" description="NAD(P)-binding" evidence="2">
    <location>
        <begin position="12"/>
        <end position="202"/>
    </location>
</feature>
<name>A0A0D6JWG6_9EURY</name>
<protein>
    <submittedName>
        <fullName evidence="3">Putative sugar epimerase YhfK</fullName>
    </submittedName>
</protein>
<dbReference type="Gene3D" id="3.40.50.720">
    <property type="entry name" value="NAD(P)-binding Rossmann-like Domain"/>
    <property type="match status" value="1"/>
</dbReference>
<evidence type="ECO:0000256" key="1">
    <source>
        <dbReference type="SAM" id="MobiDB-lite"/>
    </source>
</evidence>
<evidence type="ECO:0000313" key="3">
    <source>
        <dbReference type="EMBL" id="CQR53790.1"/>
    </source>
</evidence>
<proteinExistence type="predicted"/>